<dbReference type="SUPFAM" id="SSF88713">
    <property type="entry name" value="Glycoside hydrolase/deacetylase"/>
    <property type="match status" value="1"/>
</dbReference>
<protein>
    <submittedName>
        <fullName evidence="3">Polysaccharide deacetylase</fullName>
    </submittedName>
</protein>
<dbReference type="Pfam" id="PF01522">
    <property type="entry name" value="Polysacc_deac_1"/>
    <property type="match status" value="1"/>
</dbReference>
<evidence type="ECO:0000313" key="4">
    <source>
        <dbReference type="Proteomes" id="UP000050482"/>
    </source>
</evidence>
<dbReference type="PATRIC" id="fig|471514.4.peg.3409"/>
<evidence type="ECO:0000256" key="1">
    <source>
        <dbReference type="SAM" id="Phobius"/>
    </source>
</evidence>
<keyword evidence="4" id="KW-1185">Reference proteome</keyword>
<keyword evidence="1" id="KW-0472">Membrane</keyword>
<dbReference type="PROSITE" id="PS51677">
    <property type="entry name" value="NODB"/>
    <property type="match status" value="1"/>
</dbReference>
<feature type="transmembrane region" description="Helical" evidence="1">
    <location>
        <begin position="6"/>
        <end position="24"/>
    </location>
</feature>
<gene>
    <name evidence="3" type="ORF">AN477_09110</name>
</gene>
<dbReference type="EMBL" id="LJCO01000041">
    <property type="protein sequence ID" value="KPV44070.1"/>
    <property type="molecule type" value="Genomic_DNA"/>
</dbReference>
<dbReference type="PANTHER" id="PTHR10587">
    <property type="entry name" value="GLYCOSYL TRANSFERASE-RELATED"/>
    <property type="match status" value="1"/>
</dbReference>
<evidence type="ECO:0000259" key="2">
    <source>
        <dbReference type="PROSITE" id="PS51677"/>
    </source>
</evidence>
<dbReference type="PANTHER" id="PTHR10587:SF137">
    <property type="entry name" value="4-DEOXY-4-FORMAMIDO-L-ARABINOSE-PHOSPHOUNDECAPRENOL DEFORMYLASE ARND-RELATED"/>
    <property type="match status" value="1"/>
</dbReference>
<dbReference type="GO" id="GO:0005975">
    <property type="term" value="P:carbohydrate metabolic process"/>
    <property type="evidence" value="ECO:0007669"/>
    <property type="project" value="InterPro"/>
</dbReference>
<dbReference type="InterPro" id="IPR002509">
    <property type="entry name" value="NODB_dom"/>
</dbReference>
<dbReference type="STRING" id="471514.AN477_09110"/>
<proteinExistence type="predicted"/>
<dbReference type="Gene3D" id="3.20.20.370">
    <property type="entry name" value="Glycoside hydrolase/deacetylase"/>
    <property type="match status" value="1"/>
</dbReference>
<dbReference type="OrthoDB" id="62208at2"/>
<feature type="domain" description="NodB homology" evidence="2">
    <location>
        <begin position="39"/>
        <end position="226"/>
    </location>
</feature>
<dbReference type="AlphaFoldDB" id="A0A0P9CE26"/>
<keyword evidence="1" id="KW-1133">Transmembrane helix</keyword>
<dbReference type="InterPro" id="IPR050248">
    <property type="entry name" value="Polysacc_deacetylase_ArnD"/>
</dbReference>
<dbReference type="Proteomes" id="UP000050482">
    <property type="component" value="Unassembled WGS sequence"/>
</dbReference>
<accession>A0A0P9CE26</accession>
<organism evidence="3 4">
    <name type="scientific">Alicyclobacillus ferrooxydans</name>
    <dbReference type="NCBI Taxonomy" id="471514"/>
    <lineage>
        <taxon>Bacteria</taxon>
        <taxon>Bacillati</taxon>
        <taxon>Bacillota</taxon>
        <taxon>Bacilli</taxon>
        <taxon>Bacillales</taxon>
        <taxon>Alicyclobacillaceae</taxon>
        <taxon>Alicyclobacillus</taxon>
    </lineage>
</organism>
<dbReference type="InterPro" id="IPR011330">
    <property type="entry name" value="Glyco_hydro/deAcase_b/a-brl"/>
</dbReference>
<comment type="caution">
    <text evidence="3">The sequence shown here is derived from an EMBL/GenBank/DDBJ whole genome shotgun (WGS) entry which is preliminary data.</text>
</comment>
<dbReference type="CDD" id="cd10959">
    <property type="entry name" value="CE4_NodB_like_3"/>
    <property type="match status" value="1"/>
</dbReference>
<reference evidence="3 4" key="1">
    <citation type="submission" date="2015-09" db="EMBL/GenBank/DDBJ databases">
        <title>Draft genome sequence of Alicyclobacillus ferrooxydans DSM 22381.</title>
        <authorList>
            <person name="Hemp J."/>
        </authorList>
    </citation>
    <scope>NUCLEOTIDE SEQUENCE [LARGE SCALE GENOMIC DNA]</scope>
    <source>
        <strain evidence="3 4">TC-34</strain>
    </source>
</reference>
<sequence length="242" mass="26892">MILYIIAVIVVLFVIYSWVPNLLVRVMHLAAVRKVPGRSSVVLTFDDGPDPKYTPRLLDALQAAGIQATFFVIAEKAQQNPDIIERMQIEGHDIQIHGYRHFMVPFLLPGKTVQQVAGASQVLKQRFAINTTWYRPTWGLCNAVTLLSPRTRSHRLITWSIMVGDWKRTPSETLLRRIADKLHPGAVIVLHDSDETFGSDESAPESVIALIPSLATLVREHGYEFVPLIKAAGLGDPIGAAK</sequence>
<evidence type="ECO:0000313" key="3">
    <source>
        <dbReference type="EMBL" id="KPV44070.1"/>
    </source>
</evidence>
<keyword evidence="1" id="KW-0812">Transmembrane</keyword>
<name>A0A0P9CE26_9BACL</name>
<dbReference type="GO" id="GO:0016810">
    <property type="term" value="F:hydrolase activity, acting on carbon-nitrogen (but not peptide) bonds"/>
    <property type="evidence" value="ECO:0007669"/>
    <property type="project" value="InterPro"/>
</dbReference>